<accession>A0A5Q0V0N1</accession>
<evidence type="ECO:0008006" key="5">
    <source>
        <dbReference type="Google" id="ProtNLM"/>
    </source>
</evidence>
<name>A0A5Q0V0N1_9TOMB</name>
<keyword evidence="2" id="KW-0946">Virion</keyword>
<proteinExistence type="predicted"/>
<evidence type="ECO:0000256" key="2">
    <source>
        <dbReference type="ARBA" id="ARBA00022844"/>
    </source>
</evidence>
<organism evidence="4">
    <name type="scientific">Flen tombus-like virus</name>
    <dbReference type="NCBI Taxonomy" id="2665437"/>
    <lineage>
        <taxon>Viruses</taxon>
        <taxon>Riboviria</taxon>
        <taxon>Orthornavirae</taxon>
        <taxon>Kitrinoviricota</taxon>
        <taxon>Tolucaviricetes</taxon>
        <taxon>Tolivirales</taxon>
        <taxon>Tombusviridae</taxon>
    </lineage>
</organism>
<feature type="compositionally biased region" description="Basic residues" evidence="3">
    <location>
        <begin position="1"/>
        <end position="13"/>
    </location>
</feature>
<dbReference type="GO" id="GO:0044423">
    <property type="term" value="C:virion component"/>
    <property type="evidence" value="ECO:0007669"/>
    <property type="project" value="UniProtKB-KW"/>
</dbReference>
<sequence>MRPRTNNNKRRTGRAVAPRRAFPSRMRSAPQQRTRTIPAPINIASNIRSTQPKTVSHQSATDRLFTITLPAKTPRGTVFYDQAITVADMPRLRQQGGVFQKCRWINLTFEVQTQTPTTSSGGYVVAFASDPNLEIGSGLVALNAITTLQGAQTSKIWQSVVLKAPVTNLTLFVAPGQDLRFYSPGRFIGIVDGELNVDVSLTILVKWTVTLSSPARVQLAQSIPQPTLTGSFLYTGQEMVRWENWNPSDNTISPALDSSEATDMRRAFSGLLPMSAYNDTVYYRLNNMVPVLTTDPISPMAMAMFMGLKANGDKLEGRLYRKPTSSEILYSSNANYLVLSQGERITPINPREFSGNTSGAFFVNVRGSNSAPGLSQVYKTLQMVPMKPSSDPSEQPVTDLSLLSEELNGLYI</sequence>
<dbReference type="SUPFAM" id="SSF88633">
    <property type="entry name" value="Positive stranded ssRNA viruses"/>
    <property type="match status" value="1"/>
</dbReference>
<evidence type="ECO:0000256" key="1">
    <source>
        <dbReference type="ARBA" id="ARBA00004328"/>
    </source>
</evidence>
<reference evidence="4" key="2">
    <citation type="submission" date="2019-09" db="EMBL/GenBank/DDBJ databases">
        <authorList>
            <person name="Ohlund P."/>
            <person name="Hayer J."/>
            <person name="Lunden H."/>
            <person name="Hesson J.C."/>
            <person name="Blomstrom A.-L."/>
        </authorList>
    </citation>
    <scope>NUCLEOTIDE SEQUENCE</scope>
    <source>
        <strain evidence="4">SW10</strain>
    </source>
</reference>
<evidence type="ECO:0000256" key="3">
    <source>
        <dbReference type="SAM" id="MobiDB-lite"/>
    </source>
</evidence>
<dbReference type="Gene3D" id="2.60.120.20">
    <property type="match status" value="1"/>
</dbReference>
<dbReference type="Pfam" id="PF11729">
    <property type="entry name" value="Capsid-VNN"/>
    <property type="match status" value="1"/>
</dbReference>
<reference evidence="4" key="1">
    <citation type="journal article" date="2019" name="Viruses">
        <title>Viromics Reveal a Number of Novel RNA Viruses in Swedish Mosquitoes.</title>
        <authorList>
            <person name="Oehlund P."/>
            <person name="Hayer J."/>
            <person name="Lunden H."/>
            <person name="Hesson J.C."/>
            <person name="Blomstroem A.-L."/>
        </authorList>
    </citation>
    <scope>NUCLEOTIDE SEQUENCE</scope>
    <source>
        <strain evidence="4">SW10</strain>
    </source>
</reference>
<protein>
    <recommendedName>
        <fullName evidence="5">Capsid protein</fullName>
    </recommendedName>
</protein>
<dbReference type="InterPro" id="IPR024292">
    <property type="entry name" value="Nodavirus_capsid"/>
</dbReference>
<dbReference type="EMBL" id="MN513378">
    <property type="protein sequence ID" value="QGA87326.1"/>
    <property type="molecule type" value="Genomic_RNA"/>
</dbReference>
<dbReference type="InterPro" id="IPR029053">
    <property type="entry name" value="Viral_coat"/>
</dbReference>
<evidence type="ECO:0000313" key="4">
    <source>
        <dbReference type="EMBL" id="QGA87326.1"/>
    </source>
</evidence>
<comment type="subcellular location">
    <subcellularLocation>
        <location evidence="1">Virion</location>
    </subcellularLocation>
</comment>
<feature type="region of interest" description="Disordered" evidence="3">
    <location>
        <begin position="1"/>
        <end position="33"/>
    </location>
</feature>